<dbReference type="RefSeq" id="XP_028873754.1">
    <property type="nucleotide sequence ID" value="XM_029018527.1"/>
</dbReference>
<dbReference type="VEuPathDB" id="CryptoDB:cubi_01515"/>
<feature type="signal peptide" evidence="1">
    <location>
        <begin position="1"/>
        <end position="22"/>
    </location>
</feature>
<dbReference type="AlphaFoldDB" id="A0A1J4MD87"/>
<protein>
    <submittedName>
        <fullName evidence="2">Uncharacterized protein</fullName>
    </submittedName>
</protein>
<dbReference type="Proteomes" id="UP000186176">
    <property type="component" value="Unassembled WGS sequence"/>
</dbReference>
<name>A0A1J4MD87_9CRYT</name>
<accession>A0A1J4MD87</accession>
<dbReference type="OrthoDB" id="341336at2759"/>
<evidence type="ECO:0000313" key="3">
    <source>
        <dbReference type="Proteomes" id="UP000186176"/>
    </source>
</evidence>
<organism evidence="2 3">
    <name type="scientific">Cryptosporidium ubiquitum</name>
    <dbReference type="NCBI Taxonomy" id="857276"/>
    <lineage>
        <taxon>Eukaryota</taxon>
        <taxon>Sar</taxon>
        <taxon>Alveolata</taxon>
        <taxon>Apicomplexa</taxon>
        <taxon>Conoidasida</taxon>
        <taxon>Coccidia</taxon>
        <taxon>Eucoccidiorida</taxon>
        <taxon>Eimeriorina</taxon>
        <taxon>Cryptosporidiidae</taxon>
        <taxon>Cryptosporidium</taxon>
    </lineage>
</organism>
<sequence length="240" mass="26760">MKVHFSLLFFAAFIILIQDVKSSDIILNENYLNVSETESILGNLEVIKKEYKEGRNLTNLIQQFQNSNEERFLSNNLVINKTLKSDPWELIEAAMKNTTVTTPAPPFNSSSTGACIKLASDVEIIFGSFRSQFQDAVAKCSRKSLGSHKNTFRCISKLSFNGQKLSDECNDCWAKTAHCGVKHCASQCLFSTCVTKCQRCSTRECSKVLNECAGTVWMPLPCGLSPHDPIPDNFKVSDPK</sequence>
<evidence type="ECO:0000256" key="1">
    <source>
        <dbReference type="SAM" id="SignalP"/>
    </source>
</evidence>
<proteinExistence type="predicted"/>
<dbReference type="EMBL" id="LRBP01000025">
    <property type="protein sequence ID" value="OII72182.1"/>
    <property type="molecule type" value="Genomic_DNA"/>
</dbReference>
<keyword evidence="3" id="KW-1185">Reference proteome</keyword>
<dbReference type="GeneID" id="39978306"/>
<gene>
    <name evidence="2" type="ORF">cubi_01515</name>
</gene>
<comment type="caution">
    <text evidence="2">The sequence shown here is derived from an EMBL/GenBank/DDBJ whole genome shotgun (WGS) entry which is preliminary data.</text>
</comment>
<evidence type="ECO:0000313" key="2">
    <source>
        <dbReference type="EMBL" id="OII72182.1"/>
    </source>
</evidence>
<feature type="chain" id="PRO_5012317433" evidence="1">
    <location>
        <begin position="23"/>
        <end position="240"/>
    </location>
</feature>
<reference evidence="2 3" key="1">
    <citation type="submission" date="2016-10" db="EMBL/GenBank/DDBJ databases">
        <title>Reductive evolution of mitochondrial metabolism and differential evolution of invasion-related proteins in Cryptosporidium.</title>
        <authorList>
            <person name="Liu S."/>
            <person name="Roellig D.M."/>
            <person name="Guo Y."/>
            <person name="Li N."/>
            <person name="Frace M.A."/>
            <person name="Tang K."/>
            <person name="Zhang L."/>
            <person name="Feng Y."/>
            <person name="Xiao L."/>
        </authorList>
    </citation>
    <scope>NUCLEOTIDE SEQUENCE [LARGE SCALE GENOMIC DNA]</scope>
    <source>
        <strain evidence="2">39726</strain>
    </source>
</reference>
<keyword evidence="1" id="KW-0732">Signal</keyword>